<dbReference type="InterPro" id="IPR027417">
    <property type="entry name" value="P-loop_NTPase"/>
</dbReference>
<reference evidence="2" key="2">
    <citation type="submission" date="2013-03" db="EMBL/GenBank/DDBJ databases">
        <title>The Cellulophaga phages: a novel, diverse, and globally ubiquitous model system.</title>
        <authorList>
            <person name="Holmfeldt K."/>
            <person name="Solonenko N."/>
            <person name="Shah M."/>
            <person name="Corrier K."/>
            <person name="Riemann L."/>
            <person name="VerBerkmoes N.C."/>
            <person name="Sullivan M.B."/>
        </authorList>
    </citation>
    <scope>NUCLEOTIDE SEQUENCE [LARGE SCALE GENOMIC DNA]</scope>
</reference>
<dbReference type="KEGG" id="vg:16797430"/>
<dbReference type="Gene3D" id="3.40.50.300">
    <property type="entry name" value="P-loop containing nucleotide triphosphate hydrolases"/>
    <property type="match status" value="1"/>
</dbReference>
<protein>
    <recommendedName>
        <fullName evidence="3">Terminase large subunit</fullName>
    </recommendedName>
</protein>
<dbReference type="EMBL" id="KC821624">
    <property type="protein sequence ID" value="AGO48983.1"/>
    <property type="molecule type" value="Genomic_DNA"/>
</dbReference>
<accession>S0A426</accession>
<gene>
    <name evidence="1" type="ORF">Phi14:2_gp105</name>
</gene>
<dbReference type="Proteomes" id="UP000014725">
    <property type="component" value="Segment"/>
</dbReference>
<reference evidence="1 2" key="1">
    <citation type="journal article" date="2013" name="Proc. Natl. Acad. Sci. U.S.A.">
        <title>Twelve previously unknown phage genera are ubiquitous in global oceans.</title>
        <authorList>
            <person name="Holmfeldt K."/>
            <person name="Solonenko N."/>
            <person name="Shah M."/>
            <person name="Corrier K."/>
            <person name="Riemann L."/>
            <person name="Verberkmoes N.C."/>
            <person name="Sullivan M.B."/>
        </authorList>
    </citation>
    <scope>NUCLEOTIDE SEQUENCE [LARGE SCALE GENOMIC DNA]</scope>
    <source>
        <strain evidence="1">Phi14:2</strain>
    </source>
</reference>
<evidence type="ECO:0000313" key="2">
    <source>
        <dbReference type="Proteomes" id="UP000014725"/>
    </source>
</evidence>
<organism evidence="1 2">
    <name type="scientific">Cellulophaga phage phi14:2</name>
    <dbReference type="NCBI Taxonomy" id="1327990"/>
    <lineage>
        <taxon>Viruses</taxon>
        <taxon>Duplodnaviria</taxon>
        <taxon>Heunggongvirae</taxon>
        <taxon>Uroviricota</taxon>
        <taxon>Caudoviricetes</taxon>
        <taxon>Crassvirales</taxon>
        <taxon>Steigviridae</taxon>
        <taxon>Asinivirinae</taxon>
        <taxon>Akihdevirus</taxon>
        <taxon>Akihdevirus balticus</taxon>
    </lineage>
</organism>
<dbReference type="OrthoDB" id="32298at35237"/>
<dbReference type="GeneID" id="16797430"/>
<evidence type="ECO:0000313" key="1">
    <source>
        <dbReference type="EMBL" id="AGO48983.1"/>
    </source>
</evidence>
<sequence>MEVVRDSTIPIINNRNNFLVKSIPNLHPSSVRYLKYWKQEKKRCIEGFWGIDNGDINCGPLEIEESTVDAEMYRFMPPKLYWYVNYGTIRHRPDHLPKTSPKVKIRPYLRDFEWGYFYNELEARGFSGFELDDENSCNTMLKDPTEFTDEDLRAVCLDLNDEIIQFKYNNYFKKDGSRKTYVNPREYIRRVFDKPMGTIVYENEAKNFMLLGARGGGKSFLTAGTIAHEWLFDGAKYYNEDSIKNPAVVEVLVGAALSSKSSEILGKVRDMIEDMPGAYSEESVHPFYKDHSGSLAPNNFKNPFRHEYEKKVAGKWKRFGSGSKILHATFTIENPEAAAGTRPGLIIIEEVGLMPNLLLVHGSNTAAQMTDGVIKFGSSIYIGTGGNIEKIIESEMVFRDPKGFSMLEFDDIWEGNGKIGWFVPAYYMDGNFKDKNGNTRLKEATEVYEKRRVEKKKAKSNSAIDLEMMNYPLKPSEMFINKLGNRFPIAELKQQLVEVQTKRSEYRDKHWTGTLVFNKLGKLEFKPKDDNLVVRDYPILDNRSKEGMIEIFEMPKRDQQGEVFRNRYYSGTDTYDDDESSTNSLGSIFVMDSWTQRIVAEFTGRPSTTEFYEITRKLTIFYNATNNYENNKKGLFWHYEKKKSLNILAETPRSLKDEANVSIRSVGNTRYGTPVGGSRGVQKYGIQLIESWLDGQATGKEEGISNVYMIRSEGLLKELIAYNPDPSYNFDRIMSLIMTLILTEDQYRMIEQEKDNQSKPKSSALAQDNYFNKNYDGNAAQARFAQIEKRSKKILFPNEVDDSKRY</sequence>
<keyword evidence="2" id="KW-1185">Reference proteome</keyword>
<evidence type="ECO:0008006" key="3">
    <source>
        <dbReference type="Google" id="ProtNLM"/>
    </source>
</evidence>
<name>S0A426_9CAUD</name>
<proteinExistence type="predicted"/>